<dbReference type="Proteomes" id="UP000292781">
    <property type="component" value="Unassembled WGS sequence"/>
</dbReference>
<gene>
    <name evidence="2" type="ORF">EYW49_22020</name>
</gene>
<reference evidence="2 3" key="1">
    <citation type="submission" date="2019-02" db="EMBL/GenBank/DDBJ databases">
        <title>Siculibacillus lacustris gen. nov., sp. nov., a new rosette-forming bacterium isolated from a freshwater crater lake (Lake St. Ana, Romania).</title>
        <authorList>
            <person name="Felfoldi T."/>
            <person name="Marton Z."/>
            <person name="Szabo A."/>
            <person name="Mentes A."/>
            <person name="Boka K."/>
            <person name="Marialigeti K."/>
            <person name="Mathe I."/>
            <person name="Koncz M."/>
            <person name="Schumann P."/>
            <person name="Toth E."/>
        </authorList>
    </citation>
    <scope>NUCLEOTIDE SEQUENCE [LARGE SCALE GENOMIC DNA]</scope>
    <source>
        <strain evidence="2 3">SA-279</strain>
    </source>
</reference>
<comment type="caution">
    <text evidence="2">The sequence shown here is derived from an EMBL/GenBank/DDBJ whole genome shotgun (WGS) entry which is preliminary data.</text>
</comment>
<evidence type="ECO:0000256" key="1">
    <source>
        <dbReference type="SAM" id="MobiDB-lite"/>
    </source>
</evidence>
<dbReference type="OrthoDB" id="5465473at2"/>
<feature type="compositionally biased region" description="Low complexity" evidence="1">
    <location>
        <begin position="157"/>
        <end position="173"/>
    </location>
</feature>
<protein>
    <submittedName>
        <fullName evidence="2">Uncharacterized protein</fullName>
    </submittedName>
</protein>
<feature type="compositionally biased region" description="Gly residues" evidence="1">
    <location>
        <begin position="492"/>
        <end position="508"/>
    </location>
</feature>
<organism evidence="2 3">
    <name type="scientific">Siculibacillus lacustris</name>
    <dbReference type="NCBI Taxonomy" id="1549641"/>
    <lineage>
        <taxon>Bacteria</taxon>
        <taxon>Pseudomonadati</taxon>
        <taxon>Pseudomonadota</taxon>
        <taxon>Alphaproteobacteria</taxon>
        <taxon>Hyphomicrobiales</taxon>
        <taxon>Ancalomicrobiaceae</taxon>
        <taxon>Siculibacillus</taxon>
    </lineage>
</organism>
<feature type="region of interest" description="Disordered" evidence="1">
    <location>
        <begin position="142"/>
        <end position="173"/>
    </location>
</feature>
<feature type="region of interest" description="Disordered" evidence="1">
    <location>
        <begin position="483"/>
        <end position="508"/>
    </location>
</feature>
<proteinExistence type="predicted"/>
<accession>A0A4Q9VD90</accession>
<sequence length="521" mass="49905">MRRQMVYSGQIPLETDLLHTNRDVMIALGFFAQAILGTTTCVDGLACTPTSPASMTVNVAPGSIYAVAAVDDASYSSLAADTTHSILKQGLLYDSAAFALTAPATVGYAINYLIQGTFSEVDGGSTVLPYYNSSNPAVAWSGPSNSGAAQHTTRTGTLSLSTKAGTAATSGTQTTPSADAGYVPLWVVTVAYGATSISSGNIVVHPNAPFINPKLFGLLSSITGFVAKAGDTMTGLLAGTAFRAAKGAPANNAAAVGYGFGGDGDTGLFAMTGTGNDDTTELSILFNAVRKMSFRSDGRATVAADPTAAMDVATKQYVDAKGVAGIQFITATGTYTPTAGTVAALVFAQGAGGGGGGPATTGTLGAGGGGGGGALAVALVTSPTSTTVTIGAGGAGSNTAAGSAGGSTSFGTAAVAGGGAGGLVGFNDGTGLFYSSGGVGGTATAGTVQLKGAPGTAAANVAPGTGGAGLFGTGGGVHGMVSPGTPRSPGAGVNGGGGGGAEDSQTGGTGGNGCVLIIEFK</sequence>
<dbReference type="RefSeq" id="WP_131311795.1">
    <property type="nucleotide sequence ID" value="NZ_SJFN01000057.1"/>
</dbReference>
<name>A0A4Q9VD90_9HYPH</name>
<keyword evidence="3" id="KW-1185">Reference proteome</keyword>
<feature type="compositionally biased region" description="Polar residues" evidence="1">
    <location>
        <begin position="142"/>
        <end position="156"/>
    </location>
</feature>
<dbReference type="EMBL" id="SJFN01000057">
    <property type="protein sequence ID" value="TBW32618.1"/>
    <property type="molecule type" value="Genomic_DNA"/>
</dbReference>
<dbReference type="AlphaFoldDB" id="A0A4Q9VD90"/>
<evidence type="ECO:0000313" key="2">
    <source>
        <dbReference type="EMBL" id="TBW32618.1"/>
    </source>
</evidence>
<evidence type="ECO:0000313" key="3">
    <source>
        <dbReference type="Proteomes" id="UP000292781"/>
    </source>
</evidence>